<comment type="caution">
    <text evidence="1">The sequence shown here is derived from an EMBL/GenBank/DDBJ whole genome shotgun (WGS) entry which is preliminary data.</text>
</comment>
<dbReference type="EMBL" id="BMQJ01000009">
    <property type="protein sequence ID" value="GGQ04935.1"/>
    <property type="molecule type" value="Genomic_DNA"/>
</dbReference>
<accession>A0ABQ2R0E5</accession>
<sequence>MRYSSDGVTEITVAVRKPWMTGALSSQVGGLAYARGAGEGVHGEKKAWRAGQAAAGGPSCRPPLGVIWPKTSKTVIGKMSPRLPPEGCRQVYTGQRQLEE</sequence>
<proteinExistence type="predicted"/>
<gene>
    <name evidence="1" type="ORF">GCM10010140_38880</name>
</gene>
<keyword evidence="2" id="KW-1185">Reference proteome</keyword>
<dbReference type="Proteomes" id="UP000611554">
    <property type="component" value="Unassembled WGS sequence"/>
</dbReference>
<evidence type="ECO:0000313" key="1">
    <source>
        <dbReference type="EMBL" id="GGQ04935.1"/>
    </source>
</evidence>
<evidence type="ECO:0000313" key="2">
    <source>
        <dbReference type="Proteomes" id="UP000611554"/>
    </source>
</evidence>
<organism evidence="1 2">
    <name type="scientific">Streptosporangium pseudovulgare</name>
    <dbReference type="NCBI Taxonomy" id="35765"/>
    <lineage>
        <taxon>Bacteria</taxon>
        <taxon>Bacillati</taxon>
        <taxon>Actinomycetota</taxon>
        <taxon>Actinomycetes</taxon>
        <taxon>Streptosporangiales</taxon>
        <taxon>Streptosporangiaceae</taxon>
        <taxon>Streptosporangium</taxon>
    </lineage>
</organism>
<name>A0ABQ2R0E5_9ACTN</name>
<reference evidence="2" key="1">
    <citation type="journal article" date="2019" name="Int. J. Syst. Evol. Microbiol.">
        <title>The Global Catalogue of Microorganisms (GCM) 10K type strain sequencing project: providing services to taxonomists for standard genome sequencing and annotation.</title>
        <authorList>
            <consortium name="The Broad Institute Genomics Platform"/>
            <consortium name="The Broad Institute Genome Sequencing Center for Infectious Disease"/>
            <person name="Wu L."/>
            <person name="Ma J."/>
        </authorList>
    </citation>
    <scope>NUCLEOTIDE SEQUENCE [LARGE SCALE GENOMIC DNA]</scope>
    <source>
        <strain evidence="2">JCM 3115</strain>
    </source>
</reference>
<protein>
    <submittedName>
        <fullName evidence="1">Uncharacterized protein</fullName>
    </submittedName>
</protein>